<name>A0A965ZC96_9SPHI</name>
<protein>
    <submittedName>
        <fullName evidence="1">YtxH domain-containing protein</fullName>
    </submittedName>
</protein>
<dbReference type="EMBL" id="WWEO01000037">
    <property type="protein sequence ID" value="NCD68373.1"/>
    <property type="molecule type" value="Genomic_DNA"/>
</dbReference>
<evidence type="ECO:0000313" key="2">
    <source>
        <dbReference type="Proteomes" id="UP000638732"/>
    </source>
</evidence>
<sequence>MNHFKTFLLGIATAFGIYYITKKRDDGSSLLDDILENPSDVANKAKDIVIDQAVESIKCKLT</sequence>
<dbReference type="RefSeq" id="WP_166584398.1">
    <property type="nucleotide sequence ID" value="NZ_WWEO01000037.1"/>
</dbReference>
<keyword evidence="2" id="KW-1185">Reference proteome</keyword>
<comment type="caution">
    <text evidence="1">The sequence shown here is derived from an EMBL/GenBank/DDBJ whole genome shotgun (WGS) entry which is preliminary data.</text>
</comment>
<dbReference type="AlphaFoldDB" id="A0A965ZC96"/>
<reference evidence="1" key="2">
    <citation type="submission" date="2020-10" db="EMBL/GenBank/DDBJ databases">
        <title>Mucilaginibacter sp. nov., isolated from soil.</title>
        <authorList>
            <person name="Jeon C.O."/>
        </authorList>
    </citation>
    <scope>NUCLEOTIDE SEQUENCE</scope>
    <source>
        <strain evidence="1">R11</strain>
    </source>
</reference>
<evidence type="ECO:0000313" key="1">
    <source>
        <dbReference type="EMBL" id="NCD68373.1"/>
    </source>
</evidence>
<accession>A0A965ZC96</accession>
<proteinExistence type="predicted"/>
<reference evidence="1" key="1">
    <citation type="submission" date="2020-01" db="EMBL/GenBank/DDBJ databases">
        <authorList>
            <person name="Seo Y.L."/>
        </authorList>
    </citation>
    <scope>NUCLEOTIDE SEQUENCE</scope>
    <source>
        <strain evidence="1">R11</strain>
    </source>
</reference>
<organism evidence="1 2">
    <name type="scientific">Mucilaginibacter agri</name>
    <dbReference type="NCBI Taxonomy" id="2695265"/>
    <lineage>
        <taxon>Bacteria</taxon>
        <taxon>Pseudomonadati</taxon>
        <taxon>Bacteroidota</taxon>
        <taxon>Sphingobacteriia</taxon>
        <taxon>Sphingobacteriales</taxon>
        <taxon>Sphingobacteriaceae</taxon>
        <taxon>Mucilaginibacter</taxon>
    </lineage>
</organism>
<gene>
    <name evidence="1" type="ORF">GSY63_03280</name>
</gene>
<dbReference type="Proteomes" id="UP000638732">
    <property type="component" value="Unassembled WGS sequence"/>
</dbReference>